<dbReference type="PROSITE" id="PS00211">
    <property type="entry name" value="ABC_TRANSPORTER_1"/>
    <property type="match status" value="2"/>
</dbReference>
<organism evidence="11 12">
    <name type="scientific">Myxozyma melibiosi</name>
    <dbReference type="NCBI Taxonomy" id="54550"/>
    <lineage>
        <taxon>Eukaryota</taxon>
        <taxon>Fungi</taxon>
        <taxon>Dikarya</taxon>
        <taxon>Ascomycota</taxon>
        <taxon>Saccharomycotina</taxon>
        <taxon>Lipomycetes</taxon>
        <taxon>Lipomycetales</taxon>
        <taxon>Lipomycetaceae</taxon>
        <taxon>Myxozyma</taxon>
    </lineage>
</organism>
<dbReference type="GO" id="GO:0016787">
    <property type="term" value="F:hydrolase activity"/>
    <property type="evidence" value="ECO:0007669"/>
    <property type="project" value="UniProtKB-KW"/>
</dbReference>
<evidence type="ECO:0000256" key="4">
    <source>
        <dbReference type="ARBA" id="ARBA00022840"/>
    </source>
</evidence>
<evidence type="ECO:0000259" key="10">
    <source>
        <dbReference type="PROSITE" id="PS50929"/>
    </source>
</evidence>
<feature type="transmembrane region" description="Helical" evidence="8">
    <location>
        <begin position="1062"/>
        <end position="1085"/>
    </location>
</feature>
<evidence type="ECO:0000256" key="6">
    <source>
        <dbReference type="ARBA" id="ARBA00023136"/>
    </source>
</evidence>
<dbReference type="Proteomes" id="UP001498771">
    <property type="component" value="Unassembled WGS sequence"/>
</dbReference>
<reference evidence="11 12" key="1">
    <citation type="submission" date="2024-03" db="EMBL/GenBank/DDBJ databases">
        <title>Genome-scale model development and genomic sequencing of the oleaginous clade Lipomyces.</title>
        <authorList>
            <consortium name="Lawrence Berkeley National Laboratory"/>
            <person name="Czajka J.J."/>
            <person name="Han Y."/>
            <person name="Kim J."/>
            <person name="Mondo S.J."/>
            <person name="Hofstad B.A."/>
            <person name="Robles A."/>
            <person name="Haridas S."/>
            <person name="Riley R."/>
            <person name="LaButti K."/>
            <person name="Pangilinan J."/>
            <person name="Andreopoulos W."/>
            <person name="Lipzen A."/>
            <person name="Yan J."/>
            <person name="Wang M."/>
            <person name="Ng V."/>
            <person name="Grigoriev I.V."/>
            <person name="Spatafora J.W."/>
            <person name="Magnuson J.K."/>
            <person name="Baker S.E."/>
            <person name="Pomraning K.R."/>
        </authorList>
    </citation>
    <scope>NUCLEOTIDE SEQUENCE [LARGE SCALE GENOMIC DNA]</scope>
    <source>
        <strain evidence="11 12">Phaff 52-87</strain>
    </source>
</reference>
<dbReference type="GeneID" id="90040535"/>
<dbReference type="EMBL" id="JBBJBU010000001">
    <property type="protein sequence ID" value="KAK7207986.1"/>
    <property type="molecule type" value="Genomic_DNA"/>
</dbReference>
<feature type="transmembrane region" description="Helical" evidence="8">
    <location>
        <begin position="926"/>
        <end position="947"/>
    </location>
</feature>
<dbReference type="RefSeq" id="XP_064771019.1">
    <property type="nucleotide sequence ID" value="XM_064915023.1"/>
</dbReference>
<feature type="transmembrane region" description="Helical" evidence="8">
    <location>
        <begin position="953"/>
        <end position="970"/>
    </location>
</feature>
<dbReference type="InterPro" id="IPR011527">
    <property type="entry name" value="ABC1_TM_dom"/>
</dbReference>
<dbReference type="PROSITE" id="PS50929">
    <property type="entry name" value="ABC_TM1F"/>
    <property type="match status" value="2"/>
</dbReference>
<feature type="transmembrane region" description="Helical" evidence="8">
    <location>
        <begin position="799"/>
        <end position="821"/>
    </location>
</feature>
<feature type="transmembrane region" description="Helical" evidence="8">
    <location>
        <begin position="277"/>
        <end position="294"/>
    </location>
</feature>
<feature type="transmembrane region" description="Helical" evidence="8">
    <location>
        <begin position="349"/>
        <end position="368"/>
    </location>
</feature>
<evidence type="ECO:0000313" key="11">
    <source>
        <dbReference type="EMBL" id="KAK7207986.1"/>
    </source>
</evidence>
<dbReference type="InterPro" id="IPR003593">
    <property type="entry name" value="AAA+_ATPase"/>
</dbReference>
<dbReference type="Pfam" id="PF00005">
    <property type="entry name" value="ABC_tran"/>
    <property type="match status" value="2"/>
</dbReference>
<keyword evidence="4" id="KW-0067">ATP-binding</keyword>
<feature type="compositionally biased region" description="Low complexity" evidence="7">
    <location>
        <begin position="716"/>
        <end position="732"/>
    </location>
</feature>
<keyword evidence="5 8" id="KW-1133">Transmembrane helix</keyword>
<feature type="transmembrane region" description="Helical" evidence="8">
    <location>
        <begin position="252"/>
        <end position="271"/>
    </location>
</feature>
<evidence type="ECO:0000259" key="9">
    <source>
        <dbReference type="PROSITE" id="PS50893"/>
    </source>
</evidence>
<keyword evidence="2 8" id="KW-0812">Transmembrane</keyword>
<dbReference type="InterPro" id="IPR027417">
    <property type="entry name" value="P-loop_NTPase"/>
</dbReference>
<dbReference type="InterPro" id="IPR036640">
    <property type="entry name" value="ABC1_TM_sf"/>
</dbReference>
<feature type="transmembrane region" description="Helical" evidence="8">
    <location>
        <begin position="175"/>
        <end position="199"/>
    </location>
</feature>
<feature type="domain" description="ABC transmembrane type-1" evidence="10">
    <location>
        <begin position="801"/>
        <end position="1090"/>
    </location>
</feature>
<feature type="domain" description="ABC transporter" evidence="9">
    <location>
        <begin position="454"/>
        <end position="699"/>
    </location>
</feature>
<evidence type="ECO:0000256" key="7">
    <source>
        <dbReference type="SAM" id="MobiDB-lite"/>
    </source>
</evidence>
<dbReference type="CDD" id="cd03249">
    <property type="entry name" value="ABC_MTABC3_MDL1_MDL2"/>
    <property type="match status" value="2"/>
</dbReference>
<evidence type="ECO:0000256" key="3">
    <source>
        <dbReference type="ARBA" id="ARBA00022741"/>
    </source>
</evidence>
<dbReference type="PANTHER" id="PTHR43394">
    <property type="entry name" value="ATP-DEPENDENT PERMEASE MDL1, MITOCHONDRIAL"/>
    <property type="match status" value="1"/>
</dbReference>
<feature type="region of interest" description="Disordered" evidence="7">
    <location>
        <begin position="1"/>
        <end position="24"/>
    </location>
</feature>
<feature type="domain" description="ABC transporter" evidence="9">
    <location>
        <begin position="1125"/>
        <end position="1362"/>
    </location>
</feature>
<dbReference type="InterPro" id="IPR017871">
    <property type="entry name" value="ABC_transporter-like_CS"/>
</dbReference>
<dbReference type="Gene3D" id="3.40.50.300">
    <property type="entry name" value="P-loop containing nucleotide triphosphate hydrolases"/>
    <property type="match status" value="2"/>
</dbReference>
<keyword evidence="6 8" id="KW-0472">Membrane</keyword>
<dbReference type="SMART" id="SM00382">
    <property type="entry name" value="AAA"/>
    <property type="match status" value="2"/>
</dbReference>
<keyword evidence="12" id="KW-1185">Reference proteome</keyword>
<feature type="domain" description="ABC transmembrane type-1" evidence="10">
    <location>
        <begin position="76"/>
        <end position="419"/>
    </location>
</feature>
<dbReference type="PROSITE" id="PS50893">
    <property type="entry name" value="ABC_TRANSPORTER_2"/>
    <property type="match status" value="2"/>
</dbReference>
<sequence length="1369" mass="151109">MASNEKTTSATPTQDTPLLGNEQSSQTDITKVADEFSFLAPRDAQILREQVSVPEVHAGFFSMFRYVTPSDTALLIIGSIAGVLEGAAKPLMTVVFGQLTQLFTDYYRYNPYDSQIFFNGTYTDSFFNGTYFNGTAANSSSSWSPFNSTEFGFDYYEDFMSNYISPDEFQRRVNYLVLFFVYIGIADVILSYIMMYIFIDRGEVLSSRIREQYLRATLKQNMGYFDRLGSGEVTTRISSDTLLVQDAMSEKVGFIISNVTTFFGAFVVGFIRSYKLTFIMTSVAAFIIATFFISSGKMTKYYKLALGGVSIGGTLAEEILSSVRIVQAFGIQDRLSIKYDTFLAVSEKYAIKAGLAAGVMTGTMWLGVFSNDSLSFWQGARFLARDELTVGAVISILMVMVQGTYAIANISPHVRSLTNGVAAAGKIFQTIDRQSVIDSSLESGKKLEKVNGDIELRDIRFIYPSRPNVTVLDHYYLKIKAGQTVALVGASGSGKSTIVGLLERFYKPLNGEVLLDGINIEELNVHWLRSQISLVSQEPSLFSCSVFENVAHGLIGTPYEHVSPAEKERLVNEACKQANAMDFINSLPEGINTDVGERGFLMSGGQKQRIAIARAIVGNPKILLLDEATSALDTKSEGVVQEALDRASKNRTTIVIAHRLSTIKDADCIVVMRSGVILEMGTHNELLAKQGSYYELVETQKIHQQKEELIAELQSHTHGTSSTEGSSDSISSVDEKASYDAENEKVASETEQLLGLHKTKTGKSMSSVAIGELEENNAEYGFFETLSFILGLSTPEIRFNLVGGVFSGILGLSYPALGLFYGRCIEAFRSYPQDREFMLREVDVFAGLFFMLACVAFLSAVISLSMFAYAGQKLVRRIRLMTLRQMLRMDIAFFDRDENTTGSLTSTLSRDAQAVDGLSGTTLGQILSSMMIVVSSVTLSVIVSWNLGLVCSATVPIMLFAGFYRFYILAKLNRQNQSSHMASAAYACEASTSIRTVAALTREDDVMQHFKEDLDQLIVHNRPSSHYSAFLYGFAQGMVYFILALSFWYGSRFLRTREYTLFQFYVTVMAVVFGAQSAGIMFSYAPDMGKAYHATQNIKRLLEMVPSIDPWSGEGQAPGEVKGEVEFKNVHFRYPTRPQVPVLRGLNLKIKPGQFVALVGSSGCGKSTTIGLMERFYTPLAGQIYLDGQDITKLNINMYRKNIALVSQEPTLYAGSILENVQLGSSDPVTEEQVIAACKQANIHDFIMSLPDGYQTLCGSKGALLSGGQKQRIAIARALIREPKILLLDEATSALDSESEKIVQAALDAAAKGRTTISIAHRLSTIQKADVIFVFEHGKILEYGTHQELLNNKSKYYELVQMQALEASE</sequence>
<keyword evidence="11" id="KW-0378">Hydrolase</keyword>
<dbReference type="SUPFAM" id="SSF90123">
    <property type="entry name" value="ABC transporter transmembrane region"/>
    <property type="match status" value="2"/>
</dbReference>
<comment type="caution">
    <text evidence="11">The sequence shown here is derived from an EMBL/GenBank/DDBJ whole genome shotgun (WGS) entry which is preliminary data.</text>
</comment>
<evidence type="ECO:0000256" key="2">
    <source>
        <dbReference type="ARBA" id="ARBA00022692"/>
    </source>
</evidence>
<name>A0ABR1FDQ4_9ASCO</name>
<proteinExistence type="predicted"/>
<dbReference type="CDD" id="cd18578">
    <property type="entry name" value="ABC_6TM_Pgp_ABCB1_D2_like"/>
    <property type="match status" value="1"/>
</dbReference>
<feature type="region of interest" description="Disordered" evidence="7">
    <location>
        <begin position="714"/>
        <end position="734"/>
    </location>
</feature>
<comment type="subcellular location">
    <subcellularLocation>
        <location evidence="1">Membrane</location>
        <topology evidence="1">Multi-pass membrane protein</topology>
    </subcellularLocation>
</comment>
<dbReference type="PANTHER" id="PTHR43394:SF1">
    <property type="entry name" value="ATP-BINDING CASSETTE SUB-FAMILY B MEMBER 10, MITOCHONDRIAL"/>
    <property type="match status" value="1"/>
</dbReference>
<evidence type="ECO:0000313" key="12">
    <source>
        <dbReference type="Proteomes" id="UP001498771"/>
    </source>
</evidence>
<dbReference type="Gene3D" id="1.20.1560.10">
    <property type="entry name" value="ABC transporter type 1, transmembrane domain"/>
    <property type="match status" value="1"/>
</dbReference>
<evidence type="ECO:0000256" key="8">
    <source>
        <dbReference type="SAM" id="Phobius"/>
    </source>
</evidence>
<feature type="transmembrane region" description="Helical" evidence="8">
    <location>
        <begin position="1029"/>
        <end position="1050"/>
    </location>
</feature>
<dbReference type="SUPFAM" id="SSF52540">
    <property type="entry name" value="P-loop containing nucleoside triphosphate hydrolases"/>
    <property type="match status" value="2"/>
</dbReference>
<feature type="transmembrane region" description="Helical" evidence="8">
    <location>
        <begin position="388"/>
        <end position="408"/>
    </location>
</feature>
<dbReference type="CDD" id="cd18577">
    <property type="entry name" value="ABC_6TM_Pgp_ABCB1_D1_like"/>
    <property type="match status" value="1"/>
</dbReference>
<feature type="transmembrane region" description="Helical" evidence="8">
    <location>
        <begin position="844"/>
        <end position="871"/>
    </location>
</feature>
<accession>A0ABR1FDQ4</accession>
<dbReference type="InterPro" id="IPR003439">
    <property type="entry name" value="ABC_transporter-like_ATP-bd"/>
</dbReference>
<dbReference type="Pfam" id="PF00664">
    <property type="entry name" value="ABC_membrane"/>
    <property type="match status" value="2"/>
</dbReference>
<keyword evidence="3" id="KW-0547">Nucleotide-binding</keyword>
<evidence type="ECO:0000256" key="5">
    <source>
        <dbReference type="ARBA" id="ARBA00022989"/>
    </source>
</evidence>
<dbReference type="InterPro" id="IPR039421">
    <property type="entry name" value="Type_1_exporter"/>
</dbReference>
<protein>
    <submittedName>
        <fullName evidence="11">P-loop containing nucleoside triphosphate hydrolase protein</fullName>
    </submittedName>
</protein>
<gene>
    <name evidence="11" type="ORF">BZA70DRAFT_31934</name>
</gene>
<evidence type="ECO:0000256" key="1">
    <source>
        <dbReference type="ARBA" id="ARBA00004141"/>
    </source>
</evidence>